<accession>A0A7W8QGN8</accession>
<dbReference type="SUPFAM" id="SSF158745">
    <property type="entry name" value="LanC-like"/>
    <property type="match status" value="1"/>
</dbReference>
<organism evidence="2 3">
    <name type="scientific">Nocardiopsis composta</name>
    <dbReference type="NCBI Taxonomy" id="157465"/>
    <lineage>
        <taxon>Bacteria</taxon>
        <taxon>Bacillati</taxon>
        <taxon>Actinomycetota</taxon>
        <taxon>Actinomycetes</taxon>
        <taxon>Streptosporangiales</taxon>
        <taxon>Nocardiopsidaceae</taxon>
        <taxon>Nocardiopsis</taxon>
    </lineage>
</organism>
<feature type="binding site" evidence="1">
    <location>
        <position position="339"/>
    </location>
    <ligand>
        <name>Zn(2+)</name>
        <dbReference type="ChEBI" id="CHEBI:29105"/>
    </ligand>
</feature>
<dbReference type="SMART" id="SM01260">
    <property type="entry name" value="LANC_like"/>
    <property type="match status" value="1"/>
</dbReference>
<dbReference type="InterPro" id="IPR033889">
    <property type="entry name" value="LanC"/>
</dbReference>
<gene>
    <name evidence="2" type="ORF">HDA36_000003</name>
</gene>
<feature type="binding site" evidence="1">
    <location>
        <position position="340"/>
    </location>
    <ligand>
        <name>Zn(2+)</name>
        <dbReference type="ChEBI" id="CHEBI:29105"/>
    </ligand>
</feature>
<reference evidence="2 3" key="1">
    <citation type="submission" date="2020-08" db="EMBL/GenBank/DDBJ databases">
        <title>Sequencing the genomes of 1000 actinobacteria strains.</title>
        <authorList>
            <person name="Klenk H.-P."/>
        </authorList>
    </citation>
    <scope>NUCLEOTIDE SEQUENCE [LARGE SCALE GENOMIC DNA]</scope>
    <source>
        <strain evidence="2 3">DSM 44551</strain>
    </source>
</reference>
<evidence type="ECO:0008006" key="4">
    <source>
        <dbReference type="Google" id="ProtNLM"/>
    </source>
</evidence>
<evidence type="ECO:0000313" key="2">
    <source>
        <dbReference type="EMBL" id="MBB5429919.1"/>
    </source>
</evidence>
<dbReference type="Gene3D" id="1.50.10.20">
    <property type="match status" value="1"/>
</dbReference>
<dbReference type="RefSeq" id="WP_184387399.1">
    <property type="nucleotide sequence ID" value="NZ_BAAAJD010000209.1"/>
</dbReference>
<dbReference type="EMBL" id="JACHDB010000001">
    <property type="protein sequence ID" value="MBB5429919.1"/>
    <property type="molecule type" value="Genomic_DNA"/>
</dbReference>
<comment type="caution">
    <text evidence="2">The sequence shown here is derived from an EMBL/GenBank/DDBJ whole genome shotgun (WGS) entry which is preliminary data.</text>
</comment>
<evidence type="ECO:0000256" key="1">
    <source>
        <dbReference type="PIRSR" id="PIRSR607822-1"/>
    </source>
</evidence>
<keyword evidence="1" id="KW-0479">Metal-binding</keyword>
<dbReference type="CDD" id="cd04793">
    <property type="entry name" value="LanC"/>
    <property type="match status" value="1"/>
</dbReference>
<name>A0A7W8QGN8_9ACTN</name>
<feature type="binding site" evidence="1">
    <location>
        <position position="290"/>
    </location>
    <ligand>
        <name>Zn(2+)</name>
        <dbReference type="ChEBI" id="CHEBI:29105"/>
    </ligand>
</feature>
<dbReference type="AlphaFoldDB" id="A0A7W8QGN8"/>
<dbReference type="Pfam" id="PF05147">
    <property type="entry name" value="LANC_like"/>
    <property type="match status" value="1"/>
</dbReference>
<dbReference type="Proteomes" id="UP000572635">
    <property type="component" value="Unassembled WGS sequence"/>
</dbReference>
<evidence type="ECO:0000313" key="3">
    <source>
        <dbReference type="Proteomes" id="UP000572635"/>
    </source>
</evidence>
<dbReference type="PRINTS" id="PR01955">
    <property type="entry name" value="LANCFRANKIA"/>
</dbReference>
<keyword evidence="3" id="KW-1185">Reference proteome</keyword>
<sequence>MQTAPAPAAPAALLSQAHRARAEEFITGWARRPPAPFDPETAHSLASGQAGDALAYAELAAQGRADPALALRFAARTAGGDISASDSAGLYWGAPAVAFALHTAGPHPAHTKASAVLHTHITRLARRRAARTLRRIGRQEPARFAEYDVISGLAGLGAFLLHTAPAEPRLAQVLTALSALAQPLTLAGGKKVPGWWAAHDPRGTPTRPARGHANLGTAHGIPGVLMLLSRAARAGITVRGQKDAIEHLAAFLVEWSQDGPAGRWWPEHITLEEYTSHQPAQQGPARPSWCYGTPGIARAGQLAALALGDAHLQSLFETALADCLSDPAQLSTLADTGVCHGWAGLFQTAWRAAADAADPRLPALLPRLAGAFTNALPSTPPSAPGLLDGGAGTVLALLTAASDRIETGWDTCLLIN</sequence>
<proteinExistence type="predicted"/>
<dbReference type="GO" id="GO:0046872">
    <property type="term" value="F:metal ion binding"/>
    <property type="evidence" value="ECO:0007669"/>
    <property type="project" value="UniProtKB-KW"/>
</dbReference>
<keyword evidence="1" id="KW-0862">Zinc</keyword>
<dbReference type="GO" id="GO:0031179">
    <property type="term" value="P:peptide modification"/>
    <property type="evidence" value="ECO:0007669"/>
    <property type="project" value="InterPro"/>
</dbReference>
<protein>
    <recommendedName>
        <fullName evidence="4">Lanthionine synthetase</fullName>
    </recommendedName>
</protein>
<dbReference type="PRINTS" id="PR01950">
    <property type="entry name" value="LANCSUPER"/>
</dbReference>
<dbReference type="InterPro" id="IPR007822">
    <property type="entry name" value="LANC-like"/>
</dbReference>